<accession>A0AAU7VHN1</accession>
<dbReference type="RefSeq" id="WP_350342327.1">
    <property type="nucleotide sequence ID" value="NZ_CP158367.1"/>
</dbReference>
<reference evidence="1" key="2">
    <citation type="submission" date="2024-06" db="EMBL/GenBank/DDBJ databases">
        <authorList>
            <person name="Petrova K.O."/>
            <person name="Toshchakov S.V."/>
            <person name="Boltjanskaja Y.V."/>
            <person name="Kevbrin V."/>
        </authorList>
    </citation>
    <scope>NUCLEOTIDE SEQUENCE</scope>
    <source>
        <strain evidence="1">Z-910T</strain>
    </source>
</reference>
<protein>
    <submittedName>
        <fullName evidence="1">Uncharacterized protein</fullName>
    </submittedName>
</protein>
<dbReference type="AlphaFoldDB" id="A0AAU7VHN1"/>
<sequence length="70" mass="8739">MKTERILEEMLKEYNHYCGSYVKFLSYISKIDNKDPDEITEEQEKEFERLKNKFRNKTERIHKFVKKYDI</sequence>
<dbReference type="EMBL" id="CP158367">
    <property type="protein sequence ID" value="XBX73566.1"/>
    <property type="molecule type" value="Genomic_DNA"/>
</dbReference>
<organism evidence="1">
    <name type="scientific">Proteinivorax tanatarense</name>
    <dbReference type="NCBI Taxonomy" id="1260629"/>
    <lineage>
        <taxon>Bacteria</taxon>
        <taxon>Bacillati</taxon>
        <taxon>Bacillota</taxon>
        <taxon>Clostridia</taxon>
        <taxon>Eubacteriales</taxon>
        <taxon>Proteinivoracaceae</taxon>
        <taxon>Proteinivorax</taxon>
    </lineage>
</organism>
<evidence type="ECO:0000313" key="1">
    <source>
        <dbReference type="EMBL" id="XBX73566.1"/>
    </source>
</evidence>
<name>A0AAU7VHN1_9FIRM</name>
<proteinExistence type="predicted"/>
<gene>
    <name evidence="1" type="ORF">PRVXT_001555</name>
</gene>
<reference evidence="1" key="1">
    <citation type="journal article" date="2013" name="Extremophiles">
        <title>Proteinivorax tanatarense gen. nov., sp. nov., an anaerobic, haloalkaliphilic, proteolytic bacterium isolated from a decaying algal bloom, and proposal of Proteinivoraceae fam. nov.</title>
        <authorList>
            <person name="Kevbrin V."/>
            <person name="Boltyanskaya Y."/>
            <person name="Zhilina T."/>
            <person name="Kolganova T."/>
            <person name="Lavrentjeva E."/>
            <person name="Kuznetsov B."/>
        </authorList>
    </citation>
    <scope>NUCLEOTIDE SEQUENCE</scope>
    <source>
        <strain evidence="1">Z-910T</strain>
    </source>
</reference>